<evidence type="ECO:0000313" key="18">
    <source>
        <dbReference type="EMBL" id="MCF1714109.1"/>
    </source>
</evidence>
<evidence type="ECO:0000259" key="16">
    <source>
        <dbReference type="Pfam" id="PF00593"/>
    </source>
</evidence>
<dbReference type="InterPro" id="IPR036942">
    <property type="entry name" value="Beta-barrel_TonB_sf"/>
</dbReference>
<comment type="subcellular location">
    <subcellularLocation>
        <location evidence="1 14">Cell outer membrane</location>
        <topology evidence="1 14">Multi-pass membrane protein</topology>
    </subcellularLocation>
</comment>
<dbReference type="Pfam" id="PF00593">
    <property type="entry name" value="TonB_dep_Rec_b-barrel"/>
    <property type="match status" value="1"/>
</dbReference>
<evidence type="ECO:0000256" key="9">
    <source>
        <dbReference type="ARBA" id="ARBA00023065"/>
    </source>
</evidence>
<dbReference type="Gene3D" id="2.40.170.20">
    <property type="entry name" value="TonB-dependent receptor, beta-barrel domain"/>
    <property type="match status" value="1"/>
</dbReference>
<evidence type="ECO:0000256" key="7">
    <source>
        <dbReference type="ARBA" id="ARBA00022729"/>
    </source>
</evidence>
<keyword evidence="12 18" id="KW-0675">Receptor</keyword>
<dbReference type="InterPro" id="IPR037066">
    <property type="entry name" value="Plug_dom_sf"/>
</dbReference>
<keyword evidence="19" id="KW-1185">Reference proteome</keyword>
<evidence type="ECO:0000256" key="14">
    <source>
        <dbReference type="PROSITE-ProRule" id="PRU01360"/>
    </source>
</evidence>
<accession>A0ABS9BG15</accession>
<feature type="domain" description="TonB-dependent receptor plug" evidence="17">
    <location>
        <begin position="169"/>
        <end position="263"/>
    </location>
</feature>
<keyword evidence="3 14" id="KW-0813">Transport</keyword>
<dbReference type="Proteomes" id="UP001200145">
    <property type="component" value="Unassembled WGS sequence"/>
</dbReference>
<keyword evidence="9" id="KW-0406">Ion transport</keyword>
<dbReference type="PROSITE" id="PS52016">
    <property type="entry name" value="TONB_DEPENDENT_REC_3"/>
    <property type="match status" value="1"/>
</dbReference>
<keyword evidence="8" id="KW-0408">Iron</keyword>
<proteinExistence type="inferred from homology"/>
<evidence type="ECO:0000256" key="2">
    <source>
        <dbReference type="ARBA" id="ARBA00009810"/>
    </source>
</evidence>
<organism evidence="18 19">
    <name type="scientific">Flavihumibacter fluminis</name>
    <dbReference type="NCBI Taxonomy" id="2909236"/>
    <lineage>
        <taxon>Bacteria</taxon>
        <taxon>Pseudomonadati</taxon>
        <taxon>Bacteroidota</taxon>
        <taxon>Chitinophagia</taxon>
        <taxon>Chitinophagales</taxon>
        <taxon>Chitinophagaceae</taxon>
        <taxon>Flavihumibacter</taxon>
    </lineage>
</organism>
<keyword evidence="5" id="KW-0410">Iron transport</keyword>
<name>A0ABS9BG15_9BACT</name>
<dbReference type="InterPro" id="IPR010105">
    <property type="entry name" value="TonB_sidphr_rcpt"/>
</dbReference>
<evidence type="ECO:0000256" key="4">
    <source>
        <dbReference type="ARBA" id="ARBA00022452"/>
    </source>
</evidence>
<evidence type="ECO:0000256" key="15">
    <source>
        <dbReference type="RuleBase" id="RU003357"/>
    </source>
</evidence>
<evidence type="ECO:0000256" key="8">
    <source>
        <dbReference type="ARBA" id="ARBA00023004"/>
    </source>
</evidence>
<evidence type="ECO:0000256" key="1">
    <source>
        <dbReference type="ARBA" id="ARBA00004571"/>
    </source>
</evidence>
<evidence type="ECO:0000256" key="10">
    <source>
        <dbReference type="ARBA" id="ARBA00023077"/>
    </source>
</evidence>
<comment type="caution">
    <text evidence="18">The sequence shown here is derived from an EMBL/GenBank/DDBJ whole genome shotgun (WGS) entry which is preliminary data.</text>
</comment>
<keyword evidence="4 14" id="KW-1134">Transmembrane beta strand</keyword>
<dbReference type="PANTHER" id="PTHR32552:SF68">
    <property type="entry name" value="FERRICHROME OUTER MEMBRANE TRANSPORTER_PHAGE RECEPTOR"/>
    <property type="match status" value="1"/>
</dbReference>
<dbReference type="SUPFAM" id="SSF56935">
    <property type="entry name" value="Porins"/>
    <property type="match status" value="1"/>
</dbReference>
<dbReference type="InterPro" id="IPR012910">
    <property type="entry name" value="Plug_dom"/>
</dbReference>
<dbReference type="Pfam" id="PF07715">
    <property type="entry name" value="Plug"/>
    <property type="match status" value="1"/>
</dbReference>
<evidence type="ECO:0000256" key="11">
    <source>
        <dbReference type="ARBA" id="ARBA00023136"/>
    </source>
</evidence>
<evidence type="ECO:0000256" key="3">
    <source>
        <dbReference type="ARBA" id="ARBA00022448"/>
    </source>
</evidence>
<evidence type="ECO:0000259" key="17">
    <source>
        <dbReference type="Pfam" id="PF07715"/>
    </source>
</evidence>
<gene>
    <name evidence="18" type="ORF">L0U88_05670</name>
</gene>
<dbReference type="InterPro" id="IPR000531">
    <property type="entry name" value="Beta-barrel_TonB"/>
</dbReference>
<reference evidence="18 19" key="1">
    <citation type="submission" date="2022-01" db="EMBL/GenBank/DDBJ databases">
        <title>Flavihumibacter sp. nov., isolated from sediment of a river.</title>
        <authorList>
            <person name="Liu H."/>
        </authorList>
    </citation>
    <scope>NUCLEOTIDE SEQUENCE [LARGE SCALE GENOMIC DNA]</scope>
    <source>
        <strain evidence="18 19">RY-1</strain>
    </source>
</reference>
<dbReference type="Pfam" id="PF13715">
    <property type="entry name" value="CarbopepD_reg_2"/>
    <property type="match status" value="1"/>
</dbReference>
<keyword evidence="7" id="KW-0732">Signal</keyword>
<keyword evidence="13 14" id="KW-0998">Cell outer membrane</keyword>
<dbReference type="InterPro" id="IPR013784">
    <property type="entry name" value="Carb-bd-like_fold"/>
</dbReference>
<evidence type="ECO:0000256" key="5">
    <source>
        <dbReference type="ARBA" id="ARBA00022496"/>
    </source>
</evidence>
<dbReference type="NCBIfam" id="TIGR01783">
    <property type="entry name" value="TonB-siderophor"/>
    <property type="match status" value="1"/>
</dbReference>
<dbReference type="InterPro" id="IPR039426">
    <property type="entry name" value="TonB-dep_rcpt-like"/>
</dbReference>
<comment type="similarity">
    <text evidence="2 14 15">Belongs to the TonB-dependent receptor family.</text>
</comment>
<evidence type="ECO:0000256" key="6">
    <source>
        <dbReference type="ARBA" id="ARBA00022692"/>
    </source>
</evidence>
<dbReference type="SUPFAM" id="SSF49452">
    <property type="entry name" value="Starch-binding domain-like"/>
    <property type="match status" value="1"/>
</dbReference>
<dbReference type="EMBL" id="JAKEVY010000001">
    <property type="protein sequence ID" value="MCF1714109.1"/>
    <property type="molecule type" value="Genomic_DNA"/>
</dbReference>
<keyword evidence="11 14" id="KW-0472">Membrane</keyword>
<keyword evidence="10 15" id="KW-0798">TonB box</keyword>
<dbReference type="PANTHER" id="PTHR32552">
    <property type="entry name" value="FERRICHROME IRON RECEPTOR-RELATED"/>
    <property type="match status" value="1"/>
</dbReference>
<keyword evidence="6 14" id="KW-0812">Transmembrane</keyword>
<dbReference type="CDD" id="cd01347">
    <property type="entry name" value="ligand_gated_channel"/>
    <property type="match status" value="1"/>
</dbReference>
<sequence length="839" mass="92105">MIYTKFRIRRTIASTLMGLIGTTSWIDLHAQQLATPDAAKLPVATTISTGSVAEDDFGRIEGKIKTNDQRAAAMVTVFIRETGKSYITSDNGSFTIGRLKPGKYTLEVSLVGYETLVESVTVEEGKTTNVQLQLEISNAQLEEIVVKSARNRFAPVASLHAAKMPLAVLENPQSISTVNKALMKEQMLVNVDDALKNTTGMDRLWSATGRAGDGAGYFTLRGFSVQPTMVNGLPGLTNGGLDPAGVERIEVIKGPSGTLFGSSLISFGGLINIVTKKPYERFGGEISYTAGGFGLHRVTADINTPLDKEGKTLMRVNTAYHTENSWQDAGFRKNFYVAPSLTHKVSDKLQLNLHTEFFHGESTNPLMVFLNRARNLQARTPDQLNMDFSRSYTSNDLTIKTPTTNLQAEALYKINKSWTSQTVVSTSNRRTDGYYSYVMFLGADNDSLLSRLASRQNGQGNSFDFQQNFNGDFTIGKIRNRVVVGFDFMRLETTNNNTGYAVFDVLNVKAPGVAGSTYGSLTRPALDARLAAQGGTVKNEALNNTYSVYISDVVNITPELMAMMSLRFDHFENKGTRNFMSDGNAIGAYSQNALSPKFGLVYQVIPSKISLFANYMNGFRNLAPVVQPLPDIDGTFNPQQANQFESGVKMELFNRKLFLTASYYNIHVTNITRPESVEREGTVYNITVQNGEQRSKGVEVELQANPVPGLSVVAGYAYNDSRNEKTNPTLDGRRVVGSGPAHLGNAWASYTQPSGKLAGFGIGMGVNYASENIVTNNSTTGQFILPEYTILNATVYYQAKLFRIGLKGDNLANTRYYKGWTTIEPQMPRRLLMTVSIGL</sequence>
<protein>
    <submittedName>
        <fullName evidence="18">TonB-dependent receptor</fullName>
    </submittedName>
</protein>
<evidence type="ECO:0000313" key="19">
    <source>
        <dbReference type="Proteomes" id="UP001200145"/>
    </source>
</evidence>
<evidence type="ECO:0000256" key="13">
    <source>
        <dbReference type="ARBA" id="ARBA00023237"/>
    </source>
</evidence>
<dbReference type="RefSeq" id="WP_234864636.1">
    <property type="nucleotide sequence ID" value="NZ_JAKEVY010000001.1"/>
</dbReference>
<feature type="domain" description="TonB-dependent receptor-like beta-barrel" evidence="16">
    <location>
        <begin position="346"/>
        <end position="811"/>
    </location>
</feature>
<dbReference type="Gene3D" id="2.170.130.10">
    <property type="entry name" value="TonB-dependent receptor, plug domain"/>
    <property type="match status" value="1"/>
</dbReference>
<evidence type="ECO:0000256" key="12">
    <source>
        <dbReference type="ARBA" id="ARBA00023170"/>
    </source>
</evidence>
<dbReference type="Gene3D" id="2.60.40.1120">
    <property type="entry name" value="Carboxypeptidase-like, regulatory domain"/>
    <property type="match status" value="1"/>
</dbReference>